<dbReference type="PROSITE" id="PS00505">
    <property type="entry name" value="PEPCK_GTP"/>
    <property type="match status" value="1"/>
</dbReference>
<reference evidence="16" key="1">
    <citation type="submission" date="2022-01" db="EMBL/GenBank/DDBJ databases">
        <authorList>
            <person name="King R."/>
        </authorList>
    </citation>
    <scope>NUCLEOTIDE SEQUENCE</scope>
</reference>
<evidence type="ECO:0000256" key="13">
    <source>
        <dbReference type="ARBA" id="ARBA00072283"/>
    </source>
</evidence>
<keyword evidence="17" id="KW-1185">Reference proteome</keyword>
<dbReference type="OrthoDB" id="5841594at2759"/>
<dbReference type="Proteomes" id="UP001152798">
    <property type="component" value="Chromosome 2"/>
</dbReference>
<evidence type="ECO:0000256" key="2">
    <source>
        <dbReference type="ARBA" id="ARBA00005796"/>
    </source>
</evidence>
<dbReference type="GO" id="GO:0033993">
    <property type="term" value="P:response to lipid"/>
    <property type="evidence" value="ECO:0007669"/>
    <property type="project" value="TreeGrafter"/>
</dbReference>
<evidence type="ECO:0000256" key="9">
    <source>
        <dbReference type="ARBA" id="ARBA00023211"/>
    </source>
</evidence>
<keyword evidence="7" id="KW-0210">Decarboxylase</keyword>
<feature type="domain" description="Phosphoenolpyruvate carboxykinase C-terminal P-loop" evidence="14">
    <location>
        <begin position="322"/>
        <end position="682"/>
    </location>
</feature>
<dbReference type="Pfam" id="PF00821">
    <property type="entry name" value="PEPCK_GTP"/>
    <property type="match status" value="1"/>
</dbReference>
<dbReference type="CDD" id="cd00819">
    <property type="entry name" value="PEPCK_GTP"/>
    <property type="match status" value="1"/>
</dbReference>
<protein>
    <recommendedName>
        <fullName evidence="13">Phosphoenolpyruvate carboxykinase [GTP]</fullName>
        <ecNumber evidence="4">4.1.1.32</ecNumber>
    </recommendedName>
</protein>
<dbReference type="GO" id="GO:0005525">
    <property type="term" value="F:GTP binding"/>
    <property type="evidence" value="ECO:0007669"/>
    <property type="project" value="UniProtKB-KW"/>
</dbReference>
<comment type="cofactor">
    <cofactor evidence="1">
        <name>Mn(2+)</name>
        <dbReference type="ChEBI" id="CHEBI:29035"/>
    </cofactor>
</comment>
<dbReference type="Gene3D" id="2.170.8.10">
    <property type="entry name" value="Phosphoenolpyruvate Carboxykinase, domain 2"/>
    <property type="match status" value="1"/>
</dbReference>
<dbReference type="InterPro" id="IPR035078">
    <property type="entry name" value="PEP_carboxykinase_GTP_N"/>
</dbReference>
<dbReference type="Gene3D" id="3.40.449.10">
    <property type="entry name" value="Phosphoenolpyruvate Carboxykinase, domain 1"/>
    <property type="match status" value="1"/>
</dbReference>
<dbReference type="SUPFAM" id="SSF53795">
    <property type="entry name" value="PEP carboxykinase-like"/>
    <property type="match status" value="1"/>
</dbReference>
<evidence type="ECO:0000259" key="14">
    <source>
        <dbReference type="Pfam" id="PF00821"/>
    </source>
</evidence>
<organism evidence="16 17">
    <name type="scientific">Nezara viridula</name>
    <name type="common">Southern green stink bug</name>
    <name type="synonym">Cimex viridulus</name>
    <dbReference type="NCBI Taxonomy" id="85310"/>
    <lineage>
        <taxon>Eukaryota</taxon>
        <taxon>Metazoa</taxon>
        <taxon>Ecdysozoa</taxon>
        <taxon>Arthropoda</taxon>
        <taxon>Hexapoda</taxon>
        <taxon>Insecta</taxon>
        <taxon>Pterygota</taxon>
        <taxon>Neoptera</taxon>
        <taxon>Paraneoptera</taxon>
        <taxon>Hemiptera</taxon>
        <taxon>Heteroptera</taxon>
        <taxon>Panheteroptera</taxon>
        <taxon>Pentatomomorpha</taxon>
        <taxon>Pentatomoidea</taxon>
        <taxon>Pentatomidae</taxon>
        <taxon>Pentatominae</taxon>
        <taxon>Nezara</taxon>
    </lineage>
</organism>
<evidence type="ECO:0000256" key="6">
    <source>
        <dbReference type="ARBA" id="ARBA00022741"/>
    </source>
</evidence>
<evidence type="ECO:0000313" key="16">
    <source>
        <dbReference type="EMBL" id="CAH1394056.1"/>
    </source>
</evidence>
<dbReference type="EMBL" id="OV725078">
    <property type="protein sequence ID" value="CAH1394056.1"/>
    <property type="molecule type" value="Genomic_DNA"/>
</dbReference>
<dbReference type="AlphaFoldDB" id="A0A9P0EHD1"/>
<dbReference type="GO" id="GO:0019543">
    <property type="term" value="P:propionate catabolic process"/>
    <property type="evidence" value="ECO:0007669"/>
    <property type="project" value="TreeGrafter"/>
</dbReference>
<evidence type="ECO:0000256" key="4">
    <source>
        <dbReference type="ARBA" id="ARBA00012306"/>
    </source>
</evidence>
<dbReference type="GO" id="GO:0071333">
    <property type="term" value="P:cellular response to glucose stimulus"/>
    <property type="evidence" value="ECO:0007669"/>
    <property type="project" value="TreeGrafter"/>
</dbReference>
<dbReference type="EC" id="4.1.1.32" evidence="4"/>
<proteinExistence type="inferred from homology"/>
<dbReference type="HAMAP" id="MF_00452">
    <property type="entry name" value="PEPCK_GTP"/>
    <property type="match status" value="1"/>
</dbReference>
<evidence type="ECO:0000256" key="8">
    <source>
        <dbReference type="ARBA" id="ARBA00023134"/>
    </source>
</evidence>
<dbReference type="GO" id="GO:0004613">
    <property type="term" value="F:phosphoenolpyruvate carboxykinase (GTP) activity"/>
    <property type="evidence" value="ECO:0007669"/>
    <property type="project" value="UniProtKB-EC"/>
</dbReference>
<comment type="function">
    <text evidence="12">Catalyzes the conversion of oxaloacetate (OAA) to phosphoenolpyruvate (PEP), the rate-limiting step in the metabolic pathway that produces glucose from lactate and other precursors derived from the citric acid cycle.</text>
</comment>
<dbReference type="Gene3D" id="3.90.228.20">
    <property type="match status" value="1"/>
</dbReference>
<feature type="domain" description="Phosphoenolpyruvate carboxykinase GTP-utilising N-terminal" evidence="15">
    <location>
        <begin position="88"/>
        <end position="318"/>
    </location>
</feature>
<gene>
    <name evidence="16" type="ORF">NEZAVI_LOCUS4614</name>
</gene>
<dbReference type="FunFam" id="3.40.449.10:FF:000003">
    <property type="entry name" value="Phosphoenolpyruvate carboxykinase, cytosolic [GTP]"/>
    <property type="match status" value="1"/>
</dbReference>
<keyword evidence="8" id="KW-0342">GTP-binding</keyword>
<dbReference type="GO" id="GO:0005829">
    <property type="term" value="C:cytosol"/>
    <property type="evidence" value="ECO:0007669"/>
    <property type="project" value="TreeGrafter"/>
</dbReference>
<keyword evidence="9" id="KW-0464">Manganese</keyword>
<keyword evidence="6" id="KW-0547">Nucleotide-binding</keyword>
<evidence type="ECO:0000313" key="17">
    <source>
        <dbReference type="Proteomes" id="UP001152798"/>
    </source>
</evidence>
<dbReference type="GO" id="GO:0042594">
    <property type="term" value="P:response to starvation"/>
    <property type="evidence" value="ECO:0007669"/>
    <property type="project" value="TreeGrafter"/>
</dbReference>
<dbReference type="PANTHER" id="PTHR11561:SF0">
    <property type="entry name" value="PHOSPHOENOLPYRUVATE CARBOXYKINASE [GTP]-RELATED"/>
    <property type="match status" value="1"/>
</dbReference>
<dbReference type="NCBIfam" id="NF003253">
    <property type="entry name" value="PRK04210.1"/>
    <property type="match status" value="1"/>
</dbReference>
<dbReference type="GO" id="GO:0006107">
    <property type="term" value="P:oxaloacetate metabolic process"/>
    <property type="evidence" value="ECO:0007669"/>
    <property type="project" value="TreeGrafter"/>
</dbReference>
<dbReference type="InterPro" id="IPR008210">
    <property type="entry name" value="PEP_carboxykinase_N"/>
</dbReference>
<name>A0A9P0EHD1_NEZVI</name>
<evidence type="ECO:0000256" key="1">
    <source>
        <dbReference type="ARBA" id="ARBA00001936"/>
    </source>
</evidence>
<sequence length="686" mass="77616">MGEDRVPKNVWKLLPTGRRPRDRPRRTYLEHIQRLGEEGGKNLGQLKELAGYLGLAVHQQARSVPLAAVVSPHRPITIKNLPFKLRRYVEEAIKQCNPSEIHLCDGSERESKMFIEKMLFDGTIVPLPKYRNCFLARTDPKDVARVESKTFICTNNKRDTIPEPAEGVIGKLGNWISPDGMDEAVRKRFTGCMKGRTMYIVPFSMGPLGSPLAKFGLQLTDSTYVAASMRIMTRMGEEVLRHMNEDNEEEIVLAKHSVGAPIDPMHRNHNPWPCNPEQTIILHRPEKNEIVSYGSGYGGNSLLGKKCFALRIGSTIAKREGWLAEHMLILGITPPNGKKKYICAAFPSACGKTNLAMLTPTIPGYKVECVGDDIAWIKFNPKTKMFHAINPENGFFGVAPGTSWKTNPMAMATIFRDTFFTNVAQTSDGGVWWEGMEPLPPNVKVTSDWQGRLWDGTKPAAHPNSRFTAPARNLPIIDPQWESPEGVPISAILFGGRRPKGVPLIYQSYSWEHGVLVGAMMRSESTAAAEYKEKQIMHDPFAMRPFFGYNFGHYLQHWLDMPQIHKGIKLPKIFHVNWFRKNSNGEWLWPGFGENIRVLDWILRRTESDDVSNAEETPIGYVPSKDAINLQGLINNNLEEALSVPKDFWIKEIEECEKYFKEQIPNDMPEKLNQELEALKSRVQNS</sequence>
<comment type="catalytic activity">
    <reaction evidence="11">
        <text>oxaloacetate + GTP = phosphoenolpyruvate + GDP + CO2</text>
        <dbReference type="Rhea" id="RHEA:10388"/>
        <dbReference type="ChEBI" id="CHEBI:16452"/>
        <dbReference type="ChEBI" id="CHEBI:16526"/>
        <dbReference type="ChEBI" id="CHEBI:37565"/>
        <dbReference type="ChEBI" id="CHEBI:58189"/>
        <dbReference type="ChEBI" id="CHEBI:58702"/>
        <dbReference type="EC" id="4.1.1.32"/>
    </reaction>
</comment>
<dbReference type="FunFam" id="3.90.228.20:FF:000005">
    <property type="entry name" value="Phosphoenolpyruvate carboxykinase [GTP], mitochondrial"/>
    <property type="match status" value="1"/>
</dbReference>
<dbReference type="GO" id="GO:0006094">
    <property type="term" value="P:gluconeogenesis"/>
    <property type="evidence" value="ECO:0007669"/>
    <property type="project" value="InterPro"/>
</dbReference>
<dbReference type="SUPFAM" id="SSF68923">
    <property type="entry name" value="PEP carboxykinase N-terminal domain"/>
    <property type="match status" value="1"/>
</dbReference>
<comment type="subunit">
    <text evidence="3">Monomer.</text>
</comment>
<evidence type="ECO:0000259" key="15">
    <source>
        <dbReference type="Pfam" id="PF17297"/>
    </source>
</evidence>
<dbReference type="GO" id="GO:0030145">
    <property type="term" value="F:manganese ion binding"/>
    <property type="evidence" value="ECO:0007669"/>
    <property type="project" value="TreeGrafter"/>
</dbReference>
<dbReference type="InterPro" id="IPR008209">
    <property type="entry name" value="PEP_carboxykinase_GTP"/>
</dbReference>
<evidence type="ECO:0000256" key="5">
    <source>
        <dbReference type="ARBA" id="ARBA00022723"/>
    </source>
</evidence>
<comment type="similarity">
    <text evidence="2">Belongs to the phosphoenolpyruvate carboxykinase [GTP] family.</text>
</comment>
<evidence type="ECO:0000256" key="11">
    <source>
        <dbReference type="ARBA" id="ARBA00051400"/>
    </source>
</evidence>
<evidence type="ECO:0000256" key="7">
    <source>
        <dbReference type="ARBA" id="ARBA00022793"/>
    </source>
</evidence>
<dbReference type="PANTHER" id="PTHR11561">
    <property type="entry name" value="PHOSPHOENOLPYRUVATE CARBOXYKINASE"/>
    <property type="match status" value="1"/>
</dbReference>
<dbReference type="GO" id="GO:0046327">
    <property type="term" value="P:glycerol biosynthetic process from pyruvate"/>
    <property type="evidence" value="ECO:0007669"/>
    <property type="project" value="TreeGrafter"/>
</dbReference>
<evidence type="ECO:0000256" key="12">
    <source>
        <dbReference type="ARBA" id="ARBA00058806"/>
    </source>
</evidence>
<dbReference type="InterPro" id="IPR035077">
    <property type="entry name" value="PEP_carboxykinase_GTP_C"/>
</dbReference>
<dbReference type="Pfam" id="PF17297">
    <property type="entry name" value="PEPCK_N"/>
    <property type="match status" value="1"/>
</dbReference>
<accession>A0A9P0EHD1</accession>
<keyword evidence="5" id="KW-0479">Metal-binding</keyword>
<evidence type="ECO:0000256" key="10">
    <source>
        <dbReference type="ARBA" id="ARBA00023239"/>
    </source>
</evidence>
<keyword evidence="10" id="KW-0456">Lyase</keyword>
<evidence type="ECO:0000256" key="3">
    <source>
        <dbReference type="ARBA" id="ARBA00011245"/>
    </source>
</evidence>
<dbReference type="InterPro" id="IPR013035">
    <property type="entry name" value="PEP_carboxykinase_C"/>
</dbReference>
<dbReference type="InterPro" id="IPR018091">
    <property type="entry name" value="PEP_carboxykin_GTP_CS"/>
</dbReference>